<dbReference type="GO" id="GO:0016020">
    <property type="term" value="C:membrane"/>
    <property type="evidence" value="ECO:0007669"/>
    <property type="project" value="InterPro"/>
</dbReference>
<dbReference type="Gene3D" id="1.10.760.10">
    <property type="entry name" value="Cytochrome c-like domain"/>
    <property type="match status" value="2"/>
</dbReference>
<dbReference type="EMBL" id="BKCJ010004639">
    <property type="protein sequence ID" value="GEU62230.1"/>
    <property type="molecule type" value="Genomic_DNA"/>
</dbReference>
<dbReference type="InterPro" id="IPR036909">
    <property type="entry name" value="Cyt_c-like_dom_sf"/>
</dbReference>
<feature type="region of interest" description="Disordered" evidence="5">
    <location>
        <begin position="2163"/>
        <end position="2182"/>
    </location>
</feature>
<protein>
    <recommendedName>
        <fullName evidence="6">Cytochrome c domain-containing protein</fullName>
    </recommendedName>
</protein>
<evidence type="ECO:0000256" key="3">
    <source>
        <dbReference type="ARBA" id="ARBA00023004"/>
    </source>
</evidence>
<dbReference type="GO" id="GO:0020037">
    <property type="term" value="F:heme binding"/>
    <property type="evidence" value="ECO:0007669"/>
    <property type="project" value="InterPro"/>
</dbReference>
<feature type="compositionally biased region" description="Basic residues" evidence="5">
    <location>
        <begin position="1710"/>
        <end position="1724"/>
    </location>
</feature>
<dbReference type="InterPro" id="IPR009056">
    <property type="entry name" value="Cyt_c-like_dom"/>
</dbReference>
<dbReference type="SUPFAM" id="SSF56935">
    <property type="entry name" value="Porins"/>
    <property type="match status" value="1"/>
</dbReference>
<keyword evidence="2 4" id="KW-0479">Metal-binding</keyword>
<dbReference type="SUPFAM" id="SSF46626">
    <property type="entry name" value="Cytochrome c"/>
    <property type="match status" value="3"/>
</dbReference>
<dbReference type="Gene3D" id="2.40.160.10">
    <property type="entry name" value="Porin"/>
    <property type="match status" value="1"/>
</dbReference>
<feature type="domain" description="Cytochrome c" evidence="6">
    <location>
        <begin position="759"/>
        <end position="845"/>
    </location>
</feature>
<evidence type="ECO:0000256" key="1">
    <source>
        <dbReference type="ARBA" id="ARBA00022617"/>
    </source>
</evidence>
<gene>
    <name evidence="7" type="ORF">Tci_034208</name>
</gene>
<feature type="compositionally biased region" description="Low complexity" evidence="5">
    <location>
        <begin position="1688"/>
        <end position="1709"/>
    </location>
</feature>
<feature type="region of interest" description="Disordered" evidence="5">
    <location>
        <begin position="1677"/>
        <end position="1724"/>
    </location>
</feature>
<dbReference type="InterPro" id="IPR051459">
    <property type="entry name" value="Cytochrome_c-type_DH"/>
</dbReference>
<evidence type="ECO:0000259" key="6">
    <source>
        <dbReference type="PROSITE" id="PS51007"/>
    </source>
</evidence>
<feature type="compositionally biased region" description="Basic residues" evidence="5">
    <location>
        <begin position="2165"/>
        <end position="2182"/>
    </location>
</feature>
<feature type="compositionally biased region" description="Basic and acidic residues" evidence="5">
    <location>
        <begin position="2866"/>
        <end position="2882"/>
    </location>
</feature>
<feature type="region of interest" description="Disordered" evidence="5">
    <location>
        <begin position="2859"/>
        <end position="2900"/>
    </location>
</feature>
<dbReference type="GO" id="GO:0016614">
    <property type="term" value="F:oxidoreductase activity, acting on CH-OH group of donors"/>
    <property type="evidence" value="ECO:0007669"/>
    <property type="project" value="InterPro"/>
</dbReference>
<dbReference type="Pfam" id="PF05199">
    <property type="entry name" value="GMC_oxred_C"/>
    <property type="match status" value="1"/>
</dbReference>
<dbReference type="PANTHER" id="PTHR35008">
    <property type="entry name" value="BLL4482 PROTEIN-RELATED"/>
    <property type="match status" value="1"/>
</dbReference>
<dbReference type="Pfam" id="PF00732">
    <property type="entry name" value="GMC_oxred_N"/>
    <property type="match status" value="1"/>
</dbReference>
<evidence type="ECO:0000313" key="7">
    <source>
        <dbReference type="EMBL" id="GEU62230.1"/>
    </source>
</evidence>
<accession>A0A699GKL6</accession>
<dbReference type="Pfam" id="PF13442">
    <property type="entry name" value="Cytochrome_CBB3"/>
    <property type="match status" value="1"/>
</dbReference>
<name>A0A699GKL6_TANCI</name>
<feature type="domain" description="Cytochrome c" evidence="6">
    <location>
        <begin position="475"/>
        <end position="578"/>
    </location>
</feature>
<comment type="caution">
    <text evidence="7">The sequence shown here is derived from an EMBL/GenBank/DDBJ whole genome shotgun (WGS) entry which is preliminary data.</text>
</comment>
<evidence type="ECO:0000256" key="5">
    <source>
        <dbReference type="SAM" id="MobiDB-lite"/>
    </source>
</evidence>
<dbReference type="SUPFAM" id="SSF51905">
    <property type="entry name" value="FAD/NAD(P)-binding domain"/>
    <property type="match status" value="1"/>
</dbReference>
<dbReference type="InterPro" id="IPR007867">
    <property type="entry name" value="GMC_OxRtase_C"/>
</dbReference>
<feature type="region of interest" description="Disordered" evidence="5">
    <location>
        <begin position="2066"/>
        <end position="2087"/>
    </location>
</feature>
<feature type="compositionally biased region" description="Basic residues" evidence="5">
    <location>
        <begin position="2883"/>
        <end position="2900"/>
    </location>
</feature>
<dbReference type="InterPro" id="IPR033900">
    <property type="entry name" value="Gram_neg_porin_domain"/>
</dbReference>
<dbReference type="GO" id="GO:0046872">
    <property type="term" value="F:metal ion binding"/>
    <property type="evidence" value="ECO:0007669"/>
    <property type="project" value="UniProtKB-KW"/>
</dbReference>
<dbReference type="Pfam" id="PF13609">
    <property type="entry name" value="Porin_4"/>
    <property type="match status" value="1"/>
</dbReference>
<dbReference type="InterPro" id="IPR024651">
    <property type="entry name" value="FAD-SLDH_ssu"/>
</dbReference>
<dbReference type="InterPro" id="IPR036188">
    <property type="entry name" value="FAD/NAD-bd_sf"/>
</dbReference>
<dbReference type="InterPro" id="IPR000172">
    <property type="entry name" value="GMC_OxRdtase_N"/>
</dbReference>
<evidence type="ECO:0000256" key="4">
    <source>
        <dbReference type="PROSITE-ProRule" id="PRU00433"/>
    </source>
</evidence>
<keyword evidence="3 4" id="KW-0408">Iron</keyword>
<feature type="compositionally biased region" description="Basic and acidic residues" evidence="5">
    <location>
        <begin position="1677"/>
        <end position="1687"/>
    </location>
</feature>
<proteinExistence type="predicted"/>
<organism evidence="7">
    <name type="scientific">Tanacetum cinerariifolium</name>
    <name type="common">Dalmatian daisy</name>
    <name type="synonym">Chrysanthemum cinerariifolium</name>
    <dbReference type="NCBI Taxonomy" id="118510"/>
    <lineage>
        <taxon>Eukaryota</taxon>
        <taxon>Viridiplantae</taxon>
        <taxon>Streptophyta</taxon>
        <taxon>Embryophyta</taxon>
        <taxon>Tracheophyta</taxon>
        <taxon>Spermatophyta</taxon>
        <taxon>Magnoliopsida</taxon>
        <taxon>eudicotyledons</taxon>
        <taxon>Gunneridae</taxon>
        <taxon>Pentapetalae</taxon>
        <taxon>asterids</taxon>
        <taxon>campanulids</taxon>
        <taxon>Asterales</taxon>
        <taxon>Asteraceae</taxon>
        <taxon>Asteroideae</taxon>
        <taxon>Anthemideae</taxon>
        <taxon>Anthemidinae</taxon>
        <taxon>Tanacetum</taxon>
    </lineage>
</organism>
<dbReference type="InterPro" id="IPR023614">
    <property type="entry name" value="Porin_dom_sf"/>
</dbReference>
<dbReference type="CDD" id="cd00342">
    <property type="entry name" value="gram_neg_porins"/>
    <property type="match status" value="1"/>
</dbReference>
<dbReference type="PROSITE" id="PS51007">
    <property type="entry name" value="CYTC"/>
    <property type="match status" value="3"/>
</dbReference>
<sequence length="2900" mass="310195">MIVGAGATSHARFHRRCGEWILSRDWRDGIGNSMVRARRVSVRGTWADFGDMTGVGMKISVILALGLGAGTAHAQTGVDIYGIVDAAIVGERGSYVSQPVKITSGAASSSRIGFRGSEDLGAGMSVLFTLESGTKIDSGMIDAAGTLFNREAWVGLKSGLGAVALGRQYTPWHLTLAAFDPFGTGYAGTSKNLFPDSGINIRTSNTITWKSPVVHGVDGELAYTAGEQAGDSSAGRQFGAALGYASGPLALRAAYNNKNSDVAAVGSVAAVKHDLGRNAMLAASYSFKRFKLHAIYNADKGFNSAPLWNAANLNGVAPTASTDARDMLLGLSAALGSGKLMFSVMHKDDRTSLNQDATSWGLGYLYSLSKRTGLYAAYGHIDNRNGAGYTVANNSEPEARRLRLHRVTSGAAGRLTGCGGRCWTMAESNECISMRSILKTPVTFALGMLVAASLPAAAATPAAVAPAAITAPSERVISKGEYVAIAADCAACHTSKGGAPFAGGYAIKSPMGVIWATNITPSRQFGIGNYTLAQFSRAIREGVTPDGRHLYPAMPYTAYAMMTDEDTAALYQYIMQEVKPVELASKTTALPFPFSIRASMTGWNAMYATNKPFVADTSKSVEYNRGRYLVNGLAHCTACHTARTFLMGEDVSRPLGGGSLGAWYAPNISADKANGIGGWSDAELYSYLKTGHAAGKAQAAGPMAEAVENSLQYLRDADLRAIVTYLKQTPAVTGGEAQPRYAAGRPSMDEFSLRGNAVDKVDPGWKVYTGTCAACHGAQGEGAQGYPSLFHNTTAGADRSDNLVATILYGVQRRVGGRDVAMPAFGPDAGYTELRRLDARRRSHAFPDLANPLRHPRRHRAAGRTGRGTGAALAQRKTIMTQQLRDDVPGSGAAPSPGRRMLIKATLAFGATSMVAYLPMDSVFAGAESASSLPAATAAFRQLSQFLTSKSVHIVLASRYYEALKKRLPDFDASVAALNALVAQHKLAHMDDYLALPDTDKQLDARAKTIVRSLYLGVVGDDEHQELIAYKEAFMYAPTVDVLVVPTYGRGPGSSPFPNPPHIPSLYGDYLQQVGPVSYPTKYLRVVGGTTWHFGSALWRMIPNDFKLRTLYGRGRDWPVSYDELEPFYCEAEAELGVTGVDGQDESGHGSHAWPPRSKPFPMPGLPVPYFMQRLSDQLGAGGYHPILEPHGRASVPYGGRPVCSGNNNCNPVCPSGAKYDGTRHVDEAERHGARVLDNCVVYKIEADDKGKIVAVRYMKPDGTDHRMTARYFVLAAYAIEGPKILLMSTSEKYPNGIANSSGMVGRNLMGHTGMSMNVMAAEDLWPGQGPTELLVYMNYRDGAFRKDIPSYKTKLRNTVASSGIASKLMEQGIYGSELDKQIRLHAARELNFAVDFETEAQPINRIVPSTKKRDALGIPVPEIYYSVNEYWNAGRDFATKDLEKMSALIGGKILKVETNHQDRQHIMGTTIMGDDPKDSVVDRYGRAHDHPNLFMVGTNLMPSASCVNPTLTGAALALWTTATMLKEPDYRPRQKIVSSGLRRLRRAGHQFDDVVVVVGHGSSVRHADDGAVGQFPDQGLVQAGLGGRVERAGRFIEKHEVGPLQQHPGKGHALLLAAGQQLLPVVAGVQRRDPAAQAANFQHPAARGVVELVGHHWIAHGGLEGAARQVAALRQKHDAGVGRQRDGAGAVRPQAGQGAQQRALARAGRPAHQRAAARRQLQRRHLGQRVALRRAQRQHAAVDAVLFAARHGKAVRPGVRLVDGPGKITQPVRQRQPHGKALVRFLEIAKRRAQLAEGADGLSHAAHRDLAGKVARQGRERGQHGKQVAVHCPGHLELGVAYHRGQDVVADFREAAAQALQLVRGAAIKRDLHGVFAYLHGAVTVVGLDRLALHAQHDQALAHPVHQQQIRQVVGQRNVDHVAGNAQTGVAERYGERAGQRPQDRRKRHDVDHHVDHVGNVDHAAVGKQPDVFRDVLVGIGQRAIGIEGIVGVRAEPLFQVVVAQPGTPVQVDQVDDGGADHAKRAHQQADADRQPHHFFQDIPAAGQQGVGQFAGQLVGADVQPRGAQRDRQPQCHQQPGAPALARTPIGREQPAIVGAAHPGWAWHAGEGSKLEMDERAMRCAMIEIAADYAGCASTIACMAQHEEAWRMVRIDRSEIDRGRQRHAARRRQHQRARVGRHHGGCPIVTVGHVIDAGTEGHVAVGNAGEVARAQVEAGPCADVQRIGRIDVLPGRIYRTRGQGQAGSARHVPLGAQVELGFRCTERILARVGSVALLGIQQRQAAQQAQAGHRHAEHAEIQATVTLFATKRIHAVQYAGADRLGGGVQGSGHAQLAGIVFDADFLLLGFVRRQHAAAIRIIAADDAALNQAFAVIGVQREVLAHLVDHGRDRGGGAFVVVGRGGGAGVVGVALVLDGLAARADRQQHGVAHEAQRVGHRIAGQDRFLRGARVVDVVAVGKDGRRNEGRGRRIQVGITQAKAAEPIGIARIEPEARRGRDQRMRDSARGQLAPYAQFAGAGSALARVVEAVEGGRAVARRRRHIGQAIAFHASTTAKRCPGGDVPVHVVFGADGAEGVALFRERPWLGKVVRRVGRCRHDRAAHGDAGARRRQVEVLVAEIGGHAQIAGAVIEAHREQAHFAALVDHAGFALALDGVYAHAKFVVLAEAAAQVHCAIALAAGSDAGRDLGQRGVAGAFGNQVDRAAQAAAAGRGAVQEAAGALEDFHPFQQFRRNILARQDAIQAVVAHVVRVQLEAVDHVRFLEIAETARDAHAGIGSQHVADAAGLLVGDKFRRVVRRVERRAHHVHIAQDAHASAARDLAASVCRRQAVPGSVRRGGNGDRRQCFRIAGSRGGALGVGGSGGHEEGGKRQRGHGEGRFRHSKNVGGRRRGQRAVPA</sequence>
<dbReference type="GO" id="GO:0050660">
    <property type="term" value="F:flavin adenine dinucleotide binding"/>
    <property type="evidence" value="ECO:0007669"/>
    <property type="project" value="InterPro"/>
</dbReference>
<dbReference type="GO" id="GO:0009055">
    <property type="term" value="F:electron transfer activity"/>
    <property type="evidence" value="ECO:0007669"/>
    <property type="project" value="InterPro"/>
</dbReference>
<reference evidence="7" key="1">
    <citation type="journal article" date="2019" name="Sci. Rep.">
        <title>Draft genome of Tanacetum cinerariifolium, the natural source of mosquito coil.</title>
        <authorList>
            <person name="Yamashiro T."/>
            <person name="Shiraishi A."/>
            <person name="Satake H."/>
            <person name="Nakayama K."/>
        </authorList>
    </citation>
    <scope>NUCLEOTIDE SEQUENCE</scope>
</reference>
<dbReference type="GO" id="GO:0015288">
    <property type="term" value="F:porin activity"/>
    <property type="evidence" value="ECO:0007669"/>
    <property type="project" value="InterPro"/>
</dbReference>
<feature type="domain" description="Cytochrome c" evidence="6">
    <location>
        <begin position="621"/>
        <end position="730"/>
    </location>
</feature>
<evidence type="ECO:0000256" key="2">
    <source>
        <dbReference type="ARBA" id="ARBA00022723"/>
    </source>
</evidence>
<keyword evidence="1 4" id="KW-0349">Heme</keyword>
<dbReference type="Gene3D" id="3.50.50.60">
    <property type="entry name" value="FAD/NAD(P)-binding domain"/>
    <property type="match status" value="2"/>
</dbReference>
<dbReference type="PANTHER" id="PTHR35008:SF8">
    <property type="entry name" value="ALCOHOL DEHYDROGENASE CYTOCHROME C SUBUNIT"/>
    <property type="match status" value="1"/>
</dbReference>
<dbReference type="Pfam" id="PF12318">
    <property type="entry name" value="FAD-SLDH"/>
    <property type="match status" value="1"/>
</dbReference>